<evidence type="ECO:0000313" key="1">
    <source>
        <dbReference type="EMBL" id="EOA18028.1"/>
    </source>
</evidence>
<dbReference type="STRING" id="81985.R0H3F6"/>
<dbReference type="AlphaFoldDB" id="R0H3F6"/>
<dbReference type="KEGG" id="crb:17879215"/>
<proteinExistence type="predicted"/>
<keyword evidence="2" id="KW-1185">Reference proteome</keyword>
<accession>R0H3F6</accession>
<reference evidence="2" key="1">
    <citation type="journal article" date="2013" name="Nat. Genet.">
        <title>The Capsella rubella genome and the genomic consequences of rapid mating system evolution.</title>
        <authorList>
            <person name="Slotte T."/>
            <person name="Hazzouri K.M."/>
            <person name="Agren J.A."/>
            <person name="Koenig D."/>
            <person name="Maumus F."/>
            <person name="Guo Y.L."/>
            <person name="Steige K."/>
            <person name="Platts A.E."/>
            <person name="Escobar J.S."/>
            <person name="Newman L.K."/>
            <person name="Wang W."/>
            <person name="Mandakova T."/>
            <person name="Vello E."/>
            <person name="Smith L.M."/>
            <person name="Henz S.R."/>
            <person name="Steffen J."/>
            <person name="Takuno S."/>
            <person name="Brandvain Y."/>
            <person name="Coop G."/>
            <person name="Andolfatto P."/>
            <person name="Hu T.T."/>
            <person name="Blanchette M."/>
            <person name="Clark R.M."/>
            <person name="Quesneville H."/>
            <person name="Nordborg M."/>
            <person name="Gaut B.S."/>
            <person name="Lysak M.A."/>
            <person name="Jenkins J."/>
            <person name="Grimwood J."/>
            <person name="Chapman J."/>
            <person name="Prochnik S."/>
            <person name="Shu S."/>
            <person name="Rokhsar D."/>
            <person name="Schmutz J."/>
            <person name="Weigel D."/>
            <person name="Wright S.I."/>
        </authorList>
    </citation>
    <scope>NUCLEOTIDE SEQUENCE [LARGE SCALE GENOMIC DNA]</scope>
    <source>
        <strain evidence="2">cv. Monte Gargano</strain>
    </source>
</reference>
<sequence length="187" mass="21366">RKTLVIWDIEDYTIPEGEGLDLDCIKQKIEAAIKKEGFDIRMMLTIWVFGGAENSSFVELKAKFWDAGFRVHPFEGDKLGRFNTMFADVAIWSFSLGEPANLLILSEEKENMEHDLKFCRFRQALENKGFTVASEHPDILFNQETAVEEEPPQGLNRVPYYDVASDGSLTIAYWPPIQTSDPPEPYP</sequence>
<name>R0H3F6_9BRAS</name>
<dbReference type="EMBL" id="KB870811">
    <property type="protein sequence ID" value="EOA18028.1"/>
    <property type="molecule type" value="Genomic_DNA"/>
</dbReference>
<evidence type="ECO:0000313" key="2">
    <source>
        <dbReference type="Proteomes" id="UP000029121"/>
    </source>
</evidence>
<organism evidence="1 2">
    <name type="scientific">Capsella rubella</name>
    <dbReference type="NCBI Taxonomy" id="81985"/>
    <lineage>
        <taxon>Eukaryota</taxon>
        <taxon>Viridiplantae</taxon>
        <taxon>Streptophyta</taxon>
        <taxon>Embryophyta</taxon>
        <taxon>Tracheophyta</taxon>
        <taxon>Spermatophyta</taxon>
        <taxon>Magnoliopsida</taxon>
        <taxon>eudicotyledons</taxon>
        <taxon>Gunneridae</taxon>
        <taxon>Pentapetalae</taxon>
        <taxon>rosids</taxon>
        <taxon>malvids</taxon>
        <taxon>Brassicales</taxon>
        <taxon>Brassicaceae</taxon>
        <taxon>Camelineae</taxon>
        <taxon>Capsella</taxon>
    </lineage>
</organism>
<feature type="non-terminal residue" evidence="1">
    <location>
        <position position="1"/>
    </location>
</feature>
<evidence type="ECO:0008006" key="3">
    <source>
        <dbReference type="Google" id="ProtNLM"/>
    </source>
</evidence>
<protein>
    <recommendedName>
        <fullName evidence="3">NYN domain-containing protein</fullName>
    </recommendedName>
</protein>
<dbReference type="Proteomes" id="UP000029121">
    <property type="component" value="Unassembled WGS sequence"/>
</dbReference>
<gene>
    <name evidence="1" type="ORF">CARUB_v10006470mg</name>
</gene>
<dbReference type="OrthoDB" id="1057087at2759"/>